<dbReference type="AlphaFoldDB" id="A0AAV2P3X3"/>
<keyword evidence="3" id="KW-1185">Reference proteome</keyword>
<protein>
    <submittedName>
        <fullName evidence="2">Uncharacterized protein</fullName>
    </submittedName>
</protein>
<evidence type="ECO:0000313" key="3">
    <source>
        <dbReference type="Proteomes" id="UP001497644"/>
    </source>
</evidence>
<evidence type="ECO:0000313" key="2">
    <source>
        <dbReference type="EMBL" id="CAL1687007.1"/>
    </source>
</evidence>
<feature type="region of interest" description="Disordered" evidence="1">
    <location>
        <begin position="51"/>
        <end position="90"/>
    </location>
</feature>
<feature type="compositionally biased region" description="Basic and acidic residues" evidence="1">
    <location>
        <begin position="61"/>
        <end position="90"/>
    </location>
</feature>
<accession>A0AAV2P3X3</accession>
<reference evidence="2" key="1">
    <citation type="submission" date="2024-04" db="EMBL/GenBank/DDBJ databases">
        <authorList>
            <consortium name="Molecular Ecology Group"/>
        </authorList>
    </citation>
    <scope>NUCLEOTIDE SEQUENCE</scope>
</reference>
<gene>
    <name evidence="2" type="ORF">LPLAT_LOCUS12289</name>
</gene>
<dbReference type="EMBL" id="OZ034830">
    <property type="protein sequence ID" value="CAL1687007.1"/>
    <property type="molecule type" value="Genomic_DNA"/>
</dbReference>
<evidence type="ECO:0000256" key="1">
    <source>
        <dbReference type="SAM" id="MobiDB-lite"/>
    </source>
</evidence>
<organism evidence="2 3">
    <name type="scientific">Lasius platythorax</name>
    <dbReference type="NCBI Taxonomy" id="488582"/>
    <lineage>
        <taxon>Eukaryota</taxon>
        <taxon>Metazoa</taxon>
        <taxon>Ecdysozoa</taxon>
        <taxon>Arthropoda</taxon>
        <taxon>Hexapoda</taxon>
        <taxon>Insecta</taxon>
        <taxon>Pterygota</taxon>
        <taxon>Neoptera</taxon>
        <taxon>Endopterygota</taxon>
        <taxon>Hymenoptera</taxon>
        <taxon>Apocrita</taxon>
        <taxon>Aculeata</taxon>
        <taxon>Formicoidea</taxon>
        <taxon>Formicidae</taxon>
        <taxon>Formicinae</taxon>
        <taxon>Lasius</taxon>
        <taxon>Lasius</taxon>
    </lineage>
</organism>
<name>A0AAV2P3X3_9HYME</name>
<sequence>MLTSSSSSLASYVTILSNLVHLSLPSAPVSFNSFLGNSTKLAGLPRTWDGLELSSEADGDDGLRKKERGKERTGEREQEREGDEHAVRWK</sequence>
<dbReference type="Proteomes" id="UP001497644">
    <property type="component" value="Chromosome 7"/>
</dbReference>
<proteinExistence type="predicted"/>